<feature type="domain" description="SAP" evidence="2">
    <location>
        <begin position="14"/>
        <end position="48"/>
    </location>
</feature>
<dbReference type="InterPro" id="IPR039197">
    <property type="entry name" value="Mrs1/Cce1"/>
</dbReference>
<dbReference type="SMART" id="SM00513">
    <property type="entry name" value="SAP"/>
    <property type="match status" value="1"/>
</dbReference>
<evidence type="ECO:0000313" key="3">
    <source>
        <dbReference type="EMBL" id="KMP08330.1"/>
    </source>
</evidence>
<dbReference type="GO" id="GO:0000403">
    <property type="term" value="F:Y-form DNA binding"/>
    <property type="evidence" value="ECO:0007669"/>
    <property type="project" value="TreeGrafter"/>
</dbReference>
<protein>
    <recommendedName>
        <fullName evidence="2">SAP domain-containing protein</fullName>
    </recommendedName>
</protein>
<dbReference type="Pfam" id="PF09159">
    <property type="entry name" value="Ydc2-catalyt"/>
    <property type="match status" value="1"/>
</dbReference>
<evidence type="ECO:0000259" key="2">
    <source>
        <dbReference type="PROSITE" id="PS50800"/>
    </source>
</evidence>
<dbReference type="CDD" id="cd16963">
    <property type="entry name" value="CCE1"/>
    <property type="match status" value="1"/>
</dbReference>
<name>A0A0J6YKW5_COCIT</name>
<dbReference type="InterPro" id="IPR015242">
    <property type="entry name" value="Ydc2_cat"/>
</dbReference>
<feature type="compositionally biased region" description="Polar residues" evidence="1">
    <location>
        <begin position="369"/>
        <end position="382"/>
    </location>
</feature>
<organism evidence="3 4">
    <name type="scientific">Coccidioides immitis RMSCC 2394</name>
    <dbReference type="NCBI Taxonomy" id="404692"/>
    <lineage>
        <taxon>Eukaryota</taxon>
        <taxon>Fungi</taxon>
        <taxon>Dikarya</taxon>
        <taxon>Ascomycota</taxon>
        <taxon>Pezizomycotina</taxon>
        <taxon>Eurotiomycetes</taxon>
        <taxon>Eurotiomycetidae</taxon>
        <taxon>Onygenales</taxon>
        <taxon>Onygenaceae</taxon>
        <taxon>Coccidioides</taxon>
    </lineage>
</organism>
<dbReference type="Gene3D" id="3.30.420.10">
    <property type="entry name" value="Ribonuclease H-like superfamily/Ribonuclease H"/>
    <property type="match status" value="1"/>
</dbReference>
<dbReference type="Proteomes" id="UP000054565">
    <property type="component" value="Unassembled WGS sequence"/>
</dbReference>
<dbReference type="OrthoDB" id="5552842at2759"/>
<feature type="region of interest" description="Disordered" evidence="1">
    <location>
        <begin position="353"/>
        <end position="382"/>
    </location>
</feature>
<gene>
    <name evidence="3" type="ORF">CIRG_08011</name>
</gene>
<dbReference type="GO" id="GO:0005739">
    <property type="term" value="C:mitochondrion"/>
    <property type="evidence" value="ECO:0007669"/>
    <property type="project" value="TreeGrafter"/>
</dbReference>
<evidence type="ECO:0000313" key="4">
    <source>
        <dbReference type="Proteomes" id="UP000054565"/>
    </source>
</evidence>
<dbReference type="GO" id="GO:0000402">
    <property type="term" value="F:crossed form four-way junction DNA binding"/>
    <property type="evidence" value="ECO:0007669"/>
    <property type="project" value="TreeGrafter"/>
</dbReference>
<dbReference type="AlphaFoldDB" id="A0A0J6YKW5"/>
<dbReference type="PANTHER" id="PTHR28072">
    <property type="entry name" value="CRUCIFORM CUTTING ENDONUCLEASE 1, MITOCHONDRIAL-RELATED"/>
    <property type="match status" value="1"/>
</dbReference>
<accession>A0A0J6YKW5</accession>
<dbReference type="PANTHER" id="PTHR28072:SF1">
    <property type="entry name" value="CRUCIFORM CUTTING ENDONUCLEASE 1, MITOCHONDRIAL-RELATED"/>
    <property type="match status" value="1"/>
</dbReference>
<evidence type="ECO:0000256" key="1">
    <source>
        <dbReference type="SAM" id="MobiDB-lite"/>
    </source>
</evidence>
<proteinExistence type="predicted"/>
<dbReference type="STRING" id="404692.A0A0J6YKW5"/>
<sequence>MRVPSPAQSSLKWLGSLKATQLQRIAFLTGVSSSGTKLALIERITKALSSPAHALLNTTGRVQNDRRDVHDGRLSILSIDMGIRNLAYAHLLAYPERNKEKDGRSLSLHSPILDAWNRLVISEFPNHSTSKIDMLAPLALLGGKHRNSEAECKHRGSSEVESEVEEVDTISTAEKESFAPDIYASHAYTLITSLIDAFRPTHVLIERQRFRTGGGSAVQEWTIRVGVFEGMLYAVLHTLKRESKNADLNIMVQGVEPQRVARYWIETDPEMEAKVKEKKKKPTSKEGKKAKVDLVGRWISSPTDDGSEKLAKVGIEANSQANGMAEAFLRKWRKGRKGPEVVGASEDALISSTGLKPTKSVKRKRKGDASNTNPTTATNGQDQVDIGKLDDLADCLLQGVAWLEWQRMRERIIAEGGDIPLSWAGTSERVQTPLEGWVWRSARTSSGFV</sequence>
<dbReference type="SUPFAM" id="SSF53098">
    <property type="entry name" value="Ribonuclease H-like"/>
    <property type="match status" value="1"/>
</dbReference>
<dbReference type="GO" id="GO:0004520">
    <property type="term" value="F:DNA endonuclease activity"/>
    <property type="evidence" value="ECO:0007669"/>
    <property type="project" value="TreeGrafter"/>
</dbReference>
<dbReference type="InterPro" id="IPR012337">
    <property type="entry name" value="RNaseH-like_sf"/>
</dbReference>
<dbReference type="InterPro" id="IPR036397">
    <property type="entry name" value="RNaseH_sf"/>
</dbReference>
<dbReference type="InterPro" id="IPR003034">
    <property type="entry name" value="SAP_dom"/>
</dbReference>
<reference evidence="4" key="1">
    <citation type="journal article" date="2010" name="Genome Res.">
        <title>Population genomic sequencing of Coccidioides fungi reveals recent hybridization and transposon control.</title>
        <authorList>
            <person name="Neafsey D.E."/>
            <person name="Barker B.M."/>
            <person name="Sharpton T.J."/>
            <person name="Stajich J.E."/>
            <person name="Park D.J."/>
            <person name="Whiston E."/>
            <person name="Hung C.-Y."/>
            <person name="McMahan C."/>
            <person name="White J."/>
            <person name="Sykes S."/>
            <person name="Heiman D."/>
            <person name="Young S."/>
            <person name="Zeng Q."/>
            <person name="Abouelleil A."/>
            <person name="Aftuck L."/>
            <person name="Bessette D."/>
            <person name="Brown A."/>
            <person name="FitzGerald M."/>
            <person name="Lui A."/>
            <person name="Macdonald J.P."/>
            <person name="Priest M."/>
            <person name="Orbach M.J."/>
            <person name="Galgiani J.N."/>
            <person name="Kirkland T.N."/>
            <person name="Cole G.T."/>
            <person name="Birren B.W."/>
            <person name="Henn M.R."/>
            <person name="Taylor J.W."/>
            <person name="Rounsley S.D."/>
        </authorList>
    </citation>
    <scope>NUCLEOTIDE SEQUENCE [LARGE SCALE GENOMIC DNA]</scope>
    <source>
        <strain evidence="4">RMSCC 2394</strain>
    </source>
</reference>
<dbReference type="EMBL" id="DS028097">
    <property type="protein sequence ID" value="KMP08330.1"/>
    <property type="molecule type" value="Genomic_DNA"/>
</dbReference>
<dbReference type="GO" id="GO:0070336">
    <property type="term" value="F:flap-structured DNA binding"/>
    <property type="evidence" value="ECO:0007669"/>
    <property type="project" value="TreeGrafter"/>
</dbReference>
<dbReference type="PROSITE" id="PS50800">
    <property type="entry name" value="SAP"/>
    <property type="match status" value="1"/>
</dbReference>